<keyword evidence="4" id="KW-0479">Metal-binding</keyword>
<keyword evidence="12" id="KW-1185">Reference proteome</keyword>
<evidence type="ECO:0000256" key="2">
    <source>
        <dbReference type="ARBA" id="ARBA00007353"/>
    </source>
</evidence>
<dbReference type="Proteomes" id="UP000242219">
    <property type="component" value="Unassembled WGS sequence"/>
</dbReference>
<dbReference type="NCBIfam" id="TIGR00726">
    <property type="entry name" value="peptidoglycan editing factor PgeF"/>
    <property type="match status" value="1"/>
</dbReference>
<dbReference type="InterPro" id="IPR003730">
    <property type="entry name" value="Cu_polyphenol_OxRdtase"/>
</dbReference>
<comment type="catalytic activity">
    <reaction evidence="9">
        <text>S-methyl-5'-thioadenosine + phosphate = 5-(methylsulfanyl)-alpha-D-ribose 1-phosphate + adenine</text>
        <dbReference type="Rhea" id="RHEA:11852"/>
        <dbReference type="ChEBI" id="CHEBI:16708"/>
        <dbReference type="ChEBI" id="CHEBI:17509"/>
        <dbReference type="ChEBI" id="CHEBI:43474"/>
        <dbReference type="ChEBI" id="CHEBI:58533"/>
        <dbReference type="EC" id="2.4.2.28"/>
    </reaction>
    <physiologicalReaction direction="left-to-right" evidence="9">
        <dbReference type="Rhea" id="RHEA:11853"/>
    </physiologicalReaction>
</comment>
<evidence type="ECO:0000256" key="6">
    <source>
        <dbReference type="ARBA" id="ARBA00022833"/>
    </source>
</evidence>
<keyword evidence="6" id="KW-0862">Zinc</keyword>
<keyword evidence="5" id="KW-0378">Hydrolase</keyword>
<evidence type="ECO:0000313" key="11">
    <source>
        <dbReference type="EMBL" id="OQD46629.1"/>
    </source>
</evidence>
<dbReference type="InterPro" id="IPR038371">
    <property type="entry name" value="Cu_polyphenol_OxRdtase_sf"/>
</dbReference>
<evidence type="ECO:0000313" key="12">
    <source>
        <dbReference type="Proteomes" id="UP000242219"/>
    </source>
</evidence>
<dbReference type="InterPro" id="IPR011324">
    <property type="entry name" value="Cytotoxic_necrot_fac-like_cat"/>
</dbReference>
<evidence type="ECO:0000256" key="4">
    <source>
        <dbReference type="ARBA" id="ARBA00022723"/>
    </source>
</evidence>
<dbReference type="PANTHER" id="PTHR30616:SF2">
    <property type="entry name" value="PURINE NUCLEOSIDE PHOSPHORYLASE LACC1"/>
    <property type="match status" value="1"/>
</dbReference>
<sequence>MIKQEIDALPLWFFQNLLEYKGIQHFVSSRVGGYSDQPYNSLNLGFHVGDNPETVLKNRQRLALSVGIPMENFTFAGQVHGAKVETITGDLRGSGVFHESTAIKATDAMVTNISDICLMVLQADCVPFLFFDAKKKVIGVAHAGWRGTVRMVVQNMIRVFKEKFYCSPSDIFVGVGPSIGPCCYEIGTETIAEIRKALRTEGDYIQGDNFLSSGYFNLWEANKVQIIQMGVPEENIEVAHMCTKCNYTQFYSYRHQNTKTGRFGAGIMLKKV</sequence>
<dbReference type="SUPFAM" id="SSF64438">
    <property type="entry name" value="CNF1/YfiH-like putative cysteine hydrolases"/>
    <property type="match status" value="1"/>
</dbReference>
<protein>
    <recommendedName>
        <fullName evidence="10">Purine nucleoside phosphorylase</fullName>
    </recommendedName>
</protein>
<organism evidence="11 12">
    <name type="scientific">Candidatus Brocadia sapporoensis</name>
    <dbReference type="NCBI Taxonomy" id="392547"/>
    <lineage>
        <taxon>Bacteria</taxon>
        <taxon>Pseudomonadati</taxon>
        <taxon>Planctomycetota</taxon>
        <taxon>Candidatus Brocadiia</taxon>
        <taxon>Candidatus Brocadiales</taxon>
        <taxon>Candidatus Brocadiaceae</taxon>
        <taxon>Candidatus Brocadia</taxon>
    </lineage>
</organism>
<dbReference type="GO" id="GO:0016787">
    <property type="term" value="F:hydrolase activity"/>
    <property type="evidence" value="ECO:0007669"/>
    <property type="project" value="UniProtKB-KW"/>
</dbReference>
<reference evidence="11 12" key="1">
    <citation type="journal article" date="2016" name="Genome Announc.">
        <title>Draft Genome Sequence of the Anaerobic Ammonium-Oxidizing Bacterium 'Candidatus Brocadia sp. 40'.</title>
        <authorList>
            <person name="Ali M."/>
            <person name="Haroon M.F."/>
            <person name="Narita Y."/>
            <person name="Zhang L."/>
            <person name="Rangel Shaw D."/>
            <person name="Okabe S."/>
            <person name="Saikaly P.E."/>
        </authorList>
    </citation>
    <scope>NUCLEOTIDE SEQUENCE [LARGE SCALE GENOMIC DNA]</scope>
    <source>
        <strain evidence="11 12">40</strain>
    </source>
</reference>
<dbReference type="Gene3D" id="3.60.140.10">
    <property type="entry name" value="CNF1/YfiH-like putative cysteine hydrolases"/>
    <property type="match status" value="1"/>
</dbReference>
<evidence type="ECO:0000256" key="1">
    <source>
        <dbReference type="ARBA" id="ARBA00000553"/>
    </source>
</evidence>
<proteinExistence type="inferred from homology"/>
<evidence type="ECO:0000256" key="10">
    <source>
        <dbReference type="RuleBase" id="RU361274"/>
    </source>
</evidence>
<dbReference type="GO" id="GO:0017061">
    <property type="term" value="F:S-methyl-5-thioadenosine phosphorylase activity"/>
    <property type="evidence" value="ECO:0007669"/>
    <property type="project" value="UniProtKB-EC"/>
</dbReference>
<dbReference type="RefSeq" id="WP_070066214.1">
    <property type="nucleotide sequence ID" value="NZ_MJUW02000026.1"/>
</dbReference>
<comment type="catalytic activity">
    <reaction evidence="8">
        <text>adenosine + phosphate = alpha-D-ribose 1-phosphate + adenine</text>
        <dbReference type="Rhea" id="RHEA:27642"/>
        <dbReference type="ChEBI" id="CHEBI:16335"/>
        <dbReference type="ChEBI" id="CHEBI:16708"/>
        <dbReference type="ChEBI" id="CHEBI:43474"/>
        <dbReference type="ChEBI" id="CHEBI:57720"/>
        <dbReference type="EC" id="2.4.2.1"/>
    </reaction>
    <physiologicalReaction direction="left-to-right" evidence="8">
        <dbReference type="Rhea" id="RHEA:27643"/>
    </physiologicalReaction>
</comment>
<dbReference type="PANTHER" id="PTHR30616">
    <property type="entry name" value="UNCHARACTERIZED PROTEIN YFIH"/>
    <property type="match status" value="1"/>
</dbReference>
<evidence type="ECO:0000256" key="3">
    <source>
        <dbReference type="ARBA" id="ARBA00022679"/>
    </source>
</evidence>
<evidence type="ECO:0000256" key="8">
    <source>
        <dbReference type="ARBA" id="ARBA00048968"/>
    </source>
</evidence>
<keyword evidence="3" id="KW-0808">Transferase</keyword>
<comment type="catalytic activity">
    <reaction evidence="7">
        <text>adenosine + H2O + H(+) = inosine + NH4(+)</text>
        <dbReference type="Rhea" id="RHEA:24408"/>
        <dbReference type="ChEBI" id="CHEBI:15377"/>
        <dbReference type="ChEBI" id="CHEBI:15378"/>
        <dbReference type="ChEBI" id="CHEBI:16335"/>
        <dbReference type="ChEBI" id="CHEBI:17596"/>
        <dbReference type="ChEBI" id="CHEBI:28938"/>
        <dbReference type="EC" id="3.5.4.4"/>
    </reaction>
    <physiologicalReaction direction="left-to-right" evidence="7">
        <dbReference type="Rhea" id="RHEA:24409"/>
    </physiologicalReaction>
</comment>
<evidence type="ECO:0000256" key="5">
    <source>
        <dbReference type="ARBA" id="ARBA00022801"/>
    </source>
</evidence>
<dbReference type="Pfam" id="PF02578">
    <property type="entry name" value="Cu-oxidase_4"/>
    <property type="match status" value="1"/>
</dbReference>
<dbReference type="GO" id="GO:0005507">
    <property type="term" value="F:copper ion binding"/>
    <property type="evidence" value="ECO:0007669"/>
    <property type="project" value="TreeGrafter"/>
</dbReference>
<name>A0A1V6M2K5_9BACT</name>
<comment type="caution">
    <text evidence="11">The sequence shown here is derived from an EMBL/GenBank/DDBJ whole genome shotgun (WGS) entry which is preliminary data.</text>
</comment>
<gene>
    <name evidence="11" type="ORF">BIY37_02280</name>
</gene>
<dbReference type="AlphaFoldDB" id="A0A1V6M2K5"/>
<comment type="similarity">
    <text evidence="2 10">Belongs to the purine nucleoside phosphorylase YfiH/LACC1 family.</text>
</comment>
<comment type="catalytic activity">
    <reaction evidence="1">
        <text>inosine + phosphate = alpha-D-ribose 1-phosphate + hypoxanthine</text>
        <dbReference type="Rhea" id="RHEA:27646"/>
        <dbReference type="ChEBI" id="CHEBI:17368"/>
        <dbReference type="ChEBI" id="CHEBI:17596"/>
        <dbReference type="ChEBI" id="CHEBI:43474"/>
        <dbReference type="ChEBI" id="CHEBI:57720"/>
        <dbReference type="EC" id="2.4.2.1"/>
    </reaction>
    <physiologicalReaction direction="left-to-right" evidence="1">
        <dbReference type="Rhea" id="RHEA:27647"/>
    </physiologicalReaction>
</comment>
<evidence type="ECO:0000256" key="9">
    <source>
        <dbReference type="ARBA" id="ARBA00049893"/>
    </source>
</evidence>
<evidence type="ECO:0000256" key="7">
    <source>
        <dbReference type="ARBA" id="ARBA00047989"/>
    </source>
</evidence>
<accession>A0A1V6M2K5</accession>
<dbReference type="EMBL" id="MJUW02000026">
    <property type="protein sequence ID" value="OQD46629.1"/>
    <property type="molecule type" value="Genomic_DNA"/>
</dbReference>
<dbReference type="CDD" id="cd16833">
    <property type="entry name" value="YfiH"/>
    <property type="match status" value="1"/>
</dbReference>